<accession>A0A7L9RUQ8</accession>
<dbReference type="AlphaFoldDB" id="A0A7L9RUQ8"/>
<dbReference type="RefSeq" id="WP_350331899.1">
    <property type="nucleotide sequence ID" value="NZ_CP054719.1"/>
</dbReference>
<dbReference type="Proteomes" id="UP000594001">
    <property type="component" value="Chromosome"/>
</dbReference>
<dbReference type="KEGG" id="pbal:CPBP_01139"/>
<organism evidence="1 2">
    <name type="scientific">Candidatus Bodocaedibacter vickermanii</name>
    <dbReference type="NCBI Taxonomy" id="2741701"/>
    <lineage>
        <taxon>Bacteria</taxon>
        <taxon>Pseudomonadati</taxon>
        <taxon>Pseudomonadota</taxon>
        <taxon>Alphaproteobacteria</taxon>
        <taxon>Holosporales</taxon>
        <taxon>Candidatus Paracaedibacteraceae</taxon>
        <taxon>Candidatus Bodocaedibacter</taxon>
    </lineage>
</organism>
<evidence type="ECO:0000313" key="1">
    <source>
        <dbReference type="EMBL" id="QOL20347.1"/>
    </source>
</evidence>
<name>A0A7L9RUQ8_9PROT</name>
<keyword evidence="2" id="KW-1185">Reference proteome</keyword>
<evidence type="ECO:0000313" key="2">
    <source>
        <dbReference type="Proteomes" id="UP000594001"/>
    </source>
</evidence>
<proteinExistence type="predicted"/>
<dbReference type="EMBL" id="CP054719">
    <property type="protein sequence ID" value="QOL20347.1"/>
    <property type="molecule type" value="Genomic_DNA"/>
</dbReference>
<sequence length="141" mass="14788">MKKSLLLSAVLVLSGCGEKAMPTNETPAKSNLTSGQVSLTLKKNQTTQTEVLEVFGAPNLVTSNADGEEVWSYQKHATVANASSATGFGGVGFVTVLLGVGGTASTSSSEQSSRTMTLIIKFKDVQGTKRVVDFSSRYSSF</sequence>
<reference evidence="1 2" key="1">
    <citation type="submission" date="2020-06" db="EMBL/GenBank/DDBJ databases">
        <title>The endosymbiont of the kinetoplastid Bodo saltans is a Paracaedibacter-like alpha-proteobacterium possessing a putative toxin-antitoxin system.</title>
        <authorList>
            <person name="Midha S."/>
            <person name="Rigden D.J."/>
            <person name="Siozios S."/>
            <person name="Hurst G.D.D."/>
            <person name="Jackson A.P."/>
        </authorList>
    </citation>
    <scope>NUCLEOTIDE SEQUENCE [LARGE SCALE GENOMIC DNA]</scope>
    <source>
        <strain evidence="1">Lake Konstanz</strain>
    </source>
</reference>
<gene>
    <name evidence="1" type="ORF">CPBP_01139</name>
</gene>
<protein>
    <submittedName>
        <fullName evidence="1">Putative exported protein</fullName>
    </submittedName>
</protein>
<dbReference type="PROSITE" id="PS51257">
    <property type="entry name" value="PROKAR_LIPOPROTEIN"/>
    <property type="match status" value="1"/>
</dbReference>